<sequence length="98" mass="11544">MEFQRFLDSCQVVQSVETKGRKEFKCWPRGQTHSKYLGVILDQRLTYQPHIEYIKKNYTAAEARLYPILNKDSKMSTNNKLLIYKSILRSLISYAVPI</sequence>
<dbReference type="EMBL" id="BGPR01000215">
    <property type="protein sequence ID" value="GBM05420.1"/>
    <property type="molecule type" value="Genomic_DNA"/>
</dbReference>
<organism evidence="1 2">
    <name type="scientific">Araneus ventricosus</name>
    <name type="common">Orbweaver spider</name>
    <name type="synonym">Epeira ventricosa</name>
    <dbReference type="NCBI Taxonomy" id="182803"/>
    <lineage>
        <taxon>Eukaryota</taxon>
        <taxon>Metazoa</taxon>
        <taxon>Ecdysozoa</taxon>
        <taxon>Arthropoda</taxon>
        <taxon>Chelicerata</taxon>
        <taxon>Arachnida</taxon>
        <taxon>Araneae</taxon>
        <taxon>Araneomorphae</taxon>
        <taxon>Entelegynae</taxon>
        <taxon>Araneoidea</taxon>
        <taxon>Araneidae</taxon>
        <taxon>Araneus</taxon>
    </lineage>
</organism>
<name>A0A4Y2CLX9_ARAVE</name>
<evidence type="ECO:0000313" key="1">
    <source>
        <dbReference type="EMBL" id="GBM05420.1"/>
    </source>
</evidence>
<comment type="caution">
    <text evidence="1">The sequence shown here is derived from an EMBL/GenBank/DDBJ whole genome shotgun (WGS) entry which is preliminary data.</text>
</comment>
<dbReference type="AlphaFoldDB" id="A0A4Y2CLX9"/>
<protein>
    <submittedName>
        <fullName evidence="1">Uncharacterized protein</fullName>
    </submittedName>
</protein>
<proteinExistence type="predicted"/>
<keyword evidence="2" id="KW-1185">Reference proteome</keyword>
<dbReference type="Proteomes" id="UP000499080">
    <property type="component" value="Unassembled WGS sequence"/>
</dbReference>
<reference evidence="1 2" key="1">
    <citation type="journal article" date="2019" name="Sci. Rep.">
        <title>Orb-weaving spider Araneus ventricosus genome elucidates the spidroin gene catalogue.</title>
        <authorList>
            <person name="Kono N."/>
            <person name="Nakamura H."/>
            <person name="Ohtoshi R."/>
            <person name="Moran D.A.P."/>
            <person name="Shinohara A."/>
            <person name="Yoshida Y."/>
            <person name="Fujiwara M."/>
            <person name="Mori M."/>
            <person name="Tomita M."/>
            <person name="Arakawa K."/>
        </authorList>
    </citation>
    <scope>NUCLEOTIDE SEQUENCE [LARGE SCALE GENOMIC DNA]</scope>
</reference>
<accession>A0A4Y2CLX9</accession>
<gene>
    <name evidence="1" type="ORF">AVEN_94723_1</name>
</gene>
<dbReference type="OrthoDB" id="10050074at2759"/>
<evidence type="ECO:0000313" key="2">
    <source>
        <dbReference type="Proteomes" id="UP000499080"/>
    </source>
</evidence>